<dbReference type="Proteomes" id="UP001058682">
    <property type="component" value="Chromosome"/>
</dbReference>
<organism evidence="1 2">
    <name type="scientific">Treponema putidum</name>
    <dbReference type="NCBI Taxonomy" id="221027"/>
    <lineage>
        <taxon>Bacteria</taxon>
        <taxon>Pseudomonadati</taxon>
        <taxon>Spirochaetota</taxon>
        <taxon>Spirochaetia</taxon>
        <taxon>Spirochaetales</taxon>
        <taxon>Treponemataceae</taxon>
        <taxon>Treponema</taxon>
    </lineage>
</organism>
<dbReference type="InterPro" id="IPR032585">
    <property type="entry name" value="DUF4912"/>
</dbReference>
<evidence type="ECO:0000313" key="2">
    <source>
        <dbReference type="Proteomes" id="UP001058682"/>
    </source>
</evidence>
<sequence length="235" mass="27735">MNLSKSYLQSVSMDELLQIADDYGIFVPAGLCRNLIIEELLEINEDTQVSYNKLKNYSGDDFLLDDDQADDNYNFDLVISYNKTEIHALLRDPMWAFVFWDFYKPEFLNIINDPDFDSFFLRVLLFSEDNLSKAYDYFDIDVEETDRNRYFYLSFEDSVTRVELCARKLEDNFIVLASSNIIRLKRENIPNNLCILDNDVSSPVYLSGISILKKHHFKNYRQAFRGKEEPKVERL</sequence>
<dbReference type="Pfam" id="PF16258">
    <property type="entry name" value="DUF4912"/>
    <property type="match status" value="1"/>
</dbReference>
<gene>
    <name evidence="1" type="ORF">E4N74_02400</name>
</gene>
<dbReference type="EMBL" id="CP038804">
    <property type="protein sequence ID" value="UTY32983.1"/>
    <property type="molecule type" value="Genomic_DNA"/>
</dbReference>
<accession>A0AAE9MTS3</accession>
<protein>
    <submittedName>
        <fullName evidence="1">DUF4912 domain-containing protein</fullName>
    </submittedName>
</protein>
<name>A0AAE9MTS3_9SPIR</name>
<dbReference type="RefSeq" id="WP_044978882.1">
    <property type="nucleotide sequence ID" value="NZ_CP009228.1"/>
</dbReference>
<dbReference type="AlphaFoldDB" id="A0AAE9MTS3"/>
<evidence type="ECO:0000313" key="1">
    <source>
        <dbReference type="EMBL" id="UTY32983.1"/>
    </source>
</evidence>
<proteinExistence type="predicted"/>
<dbReference type="KEGG" id="tpk:JO40_08455"/>
<reference evidence="1" key="1">
    <citation type="submission" date="2019-04" db="EMBL/GenBank/DDBJ databases">
        <title>Whole genome sequencing of oral phylogroup 2 treponemes.</title>
        <authorList>
            <person name="Chan Y."/>
            <person name="Zeng H.H."/>
            <person name="Yu X.L."/>
            <person name="Leung W.K."/>
            <person name="Watt R.M."/>
        </authorList>
    </citation>
    <scope>NUCLEOTIDE SEQUENCE</scope>
    <source>
        <strain evidence="1">OMZ 835</strain>
    </source>
</reference>